<protein>
    <submittedName>
        <fullName evidence="1">Uncharacterized protein</fullName>
    </submittedName>
</protein>
<dbReference type="EMBL" id="JASSZA010000011">
    <property type="protein sequence ID" value="KAK2098129.1"/>
    <property type="molecule type" value="Genomic_DNA"/>
</dbReference>
<gene>
    <name evidence="1" type="ORF">P7K49_023580</name>
</gene>
<evidence type="ECO:0000313" key="1">
    <source>
        <dbReference type="EMBL" id="KAK2098129.1"/>
    </source>
</evidence>
<organism evidence="1 2">
    <name type="scientific">Saguinus oedipus</name>
    <name type="common">Cotton-top tamarin</name>
    <name type="synonym">Oedipomidas oedipus</name>
    <dbReference type="NCBI Taxonomy" id="9490"/>
    <lineage>
        <taxon>Eukaryota</taxon>
        <taxon>Metazoa</taxon>
        <taxon>Chordata</taxon>
        <taxon>Craniata</taxon>
        <taxon>Vertebrata</taxon>
        <taxon>Euteleostomi</taxon>
        <taxon>Mammalia</taxon>
        <taxon>Eutheria</taxon>
        <taxon>Euarchontoglires</taxon>
        <taxon>Primates</taxon>
        <taxon>Haplorrhini</taxon>
        <taxon>Platyrrhini</taxon>
        <taxon>Cebidae</taxon>
        <taxon>Callitrichinae</taxon>
        <taxon>Saguinus</taxon>
    </lineage>
</organism>
<evidence type="ECO:0000313" key="2">
    <source>
        <dbReference type="Proteomes" id="UP001266305"/>
    </source>
</evidence>
<dbReference type="PANTHER" id="PTHR14248">
    <property type="entry name" value="CYCLIN Y, ISOFORM A"/>
    <property type="match status" value="1"/>
</dbReference>
<sequence length="189" mass="21511">MKPELCKGTLKNEPRVNCTSTEEAVTFFLIPNMGCWIQNGLQAAVPCLDISIGTHLHVFRNRIWSHSSSSVNELQRYFLELIDYDTDVSKSYYAKYYFYLRHVAFRYGLSLPSYLLNRERAWDLQAQVHSNLILALKGDDLSKLPEVGVKTSAKVAVAELAKGVCMCGFSSVVIVKRMEPFLKLYLFSI</sequence>
<reference evidence="1 2" key="1">
    <citation type="submission" date="2023-05" db="EMBL/GenBank/DDBJ databases">
        <title>B98-5 Cell Line De Novo Hybrid Assembly: An Optical Mapping Approach.</title>
        <authorList>
            <person name="Kananen K."/>
            <person name="Auerbach J.A."/>
            <person name="Kautto E."/>
            <person name="Blachly J.S."/>
        </authorList>
    </citation>
    <scope>NUCLEOTIDE SEQUENCE [LARGE SCALE GENOMIC DNA]</scope>
    <source>
        <strain evidence="1">B95-8</strain>
        <tissue evidence="1">Cell line</tissue>
    </source>
</reference>
<accession>A0ABQ9UM62</accession>
<keyword evidence="2" id="KW-1185">Reference proteome</keyword>
<proteinExistence type="predicted"/>
<name>A0ABQ9UM62_SAGOE</name>
<comment type="caution">
    <text evidence="1">The sequence shown here is derived from an EMBL/GenBank/DDBJ whole genome shotgun (WGS) entry which is preliminary data.</text>
</comment>
<dbReference type="Proteomes" id="UP001266305">
    <property type="component" value="Unassembled WGS sequence"/>
</dbReference>